<evidence type="ECO:0000256" key="1">
    <source>
        <dbReference type="SAM" id="SignalP"/>
    </source>
</evidence>
<dbReference type="Proteomes" id="UP000000852">
    <property type="component" value="Chromosome"/>
</dbReference>
<dbReference type="HOGENOM" id="CLU_049151_1_0_10"/>
<reference evidence="2 3" key="1">
    <citation type="journal article" date="2009" name="Stand. Genomic Sci.">
        <title>Complete genome sequence of Pedobacter heparinus type strain (HIM 762-3).</title>
        <authorList>
            <person name="Han C."/>
            <person name="Spring S."/>
            <person name="Lapidus A."/>
            <person name="Del Rio T.G."/>
            <person name="Tice H."/>
            <person name="Copeland A."/>
            <person name="Cheng J.F."/>
            <person name="Lucas S."/>
            <person name="Chen F."/>
            <person name="Nolan M."/>
            <person name="Bruce D."/>
            <person name="Goodwin L."/>
            <person name="Pitluck S."/>
            <person name="Ivanova N."/>
            <person name="Mavromatis K."/>
            <person name="Mikhailova N."/>
            <person name="Pati A."/>
            <person name="Chen A."/>
            <person name="Palaniappan K."/>
            <person name="Land M."/>
            <person name="Hauser L."/>
            <person name="Chang Y.J."/>
            <person name="Jeffries C.C."/>
            <person name="Saunders E."/>
            <person name="Chertkov O."/>
            <person name="Brettin T."/>
            <person name="Goker M."/>
            <person name="Rohde M."/>
            <person name="Bristow J."/>
            <person name="Eisen J.A."/>
            <person name="Markowitz V."/>
            <person name="Hugenholtz P."/>
            <person name="Kyrpides N.C."/>
            <person name="Klenk H.P."/>
            <person name="Detter J.C."/>
        </authorList>
    </citation>
    <scope>NUCLEOTIDE SEQUENCE [LARGE SCALE GENOMIC DNA]</scope>
    <source>
        <strain evidence="3">ATCC 13125 / DSM 2366 / CIP 104194 / JCM 7457 / NBRC 12017 / NCIMB 9290 / NRRL B-14731 / HIM 762-3</strain>
    </source>
</reference>
<dbReference type="STRING" id="485917.Phep_4230"/>
<dbReference type="AlphaFoldDB" id="C6XXB5"/>
<feature type="signal peptide" evidence="1">
    <location>
        <begin position="1"/>
        <end position="19"/>
    </location>
</feature>
<gene>
    <name evidence="2" type="ordered locus">Phep_4230</name>
</gene>
<dbReference type="EMBL" id="CP001681">
    <property type="protein sequence ID" value="ACU06421.1"/>
    <property type="molecule type" value="Genomic_DNA"/>
</dbReference>
<sequence>MKSYILAIGLMMAINFAIAGTKDPNDPVRSKTFSKSFPLDGNDKVNLNNRYGEMLIKTWDKKEIRVDIDIKAYSKDEADAQRLVDGTVITADKSGDQVSFKTNFATEGGKSGASFRNGKTISRREIRVNYVVYMPATNALTLSNQYGNVNIGSFSGALIAKVQYGSLTVGNLKNASNILEIQYGFTKIQEINAATIKQQYGAGLNIGTIGSLNLEAQYAGVTIGTIKWDAVVKQQYGPGLDIGRVSNLDLNVQYANVKLGTVIGDANIKQQYNKLSIGSVNTLNLKSQYTTVAIGNLNGPGNFGVAYGKLTVEQIGSGCKNLNLLSSYSHTSLKFSDNYQGNFELRTSYSPFKAGAGVSSKLVAEKGNIKNYAGTIGNGGGAQIMLKADYGSLNLN</sequence>
<protein>
    <recommendedName>
        <fullName evidence="4">Adhesin domain-containing protein</fullName>
    </recommendedName>
</protein>
<evidence type="ECO:0008006" key="4">
    <source>
        <dbReference type="Google" id="ProtNLM"/>
    </source>
</evidence>
<dbReference type="KEGG" id="phe:Phep_4230"/>
<name>C6XXB5_PEDHD</name>
<dbReference type="eggNOG" id="COG3595">
    <property type="taxonomic scope" value="Bacteria"/>
</dbReference>
<evidence type="ECO:0000313" key="3">
    <source>
        <dbReference type="Proteomes" id="UP000000852"/>
    </source>
</evidence>
<evidence type="ECO:0000313" key="2">
    <source>
        <dbReference type="EMBL" id="ACU06421.1"/>
    </source>
</evidence>
<keyword evidence="1" id="KW-0732">Signal</keyword>
<organism evidence="2 3">
    <name type="scientific">Pedobacter heparinus (strain ATCC 13125 / DSM 2366 / CIP 104194 / JCM 7457 / NBRC 12017 / NCIMB 9290 / NRRL B-14731 / HIM 762-3)</name>
    <dbReference type="NCBI Taxonomy" id="485917"/>
    <lineage>
        <taxon>Bacteria</taxon>
        <taxon>Pseudomonadati</taxon>
        <taxon>Bacteroidota</taxon>
        <taxon>Sphingobacteriia</taxon>
        <taxon>Sphingobacteriales</taxon>
        <taxon>Sphingobacteriaceae</taxon>
        <taxon>Pedobacter</taxon>
    </lineage>
</organism>
<feature type="chain" id="PRO_5002971912" description="Adhesin domain-containing protein" evidence="1">
    <location>
        <begin position="20"/>
        <end position="396"/>
    </location>
</feature>
<proteinExistence type="predicted"/>
<keyword evidence="3" id="KW-1185">Reference proteome</keyword>
<accession>C6XXB5</accession>